<dbReference type="PROSITE" id="PS50110">
    <property type="entry name" value="RESPONSE_REGULATORY"/>
    <property type="match status" value="1"/>
</dbReference>
<protein>
    <submittedName>
        <fullName evidence="3">Response regulator</fullName>
    </submittedName>
</protein>
<dbReference type="Proteomes" id="UP000253759">
    <property type="component" value="Unassembled WGS sequence"/>
</dbReference>
<accession>A0A369W5F2</accession>
<dbReference type="Gene3D" id="3.40.50.2300">
    <property type="match status" value="1"/>
</dbReference>
<reference evidence="4" key="1">
    <citation type="submission" date="2018-07" db="EMBL/GenBank/DDBJ databases">
        <authorList>
            <person name="Liu B.-T."/>
            <person name="Du Z."/>
        </authorList>
    </citation>
    <scope>NUCLEOTIDE SEQUENCE [LARGE SCALE GENOMIC DNA]</scope>
    <source>
        <strain evidence="4">XYN52</strain>
    </source>
</reference>
<keyword evidence="4" id="KW-1185">Reference proteome</keyword>
<name>A0A369W5F2_9HYPH</name>
<evidence type="ECO:0000313" key="3">
    <source>
        <dbReference type="EMBL" id="RDE09896.1"/>
    </source>
</evidence>
<evidence type="ECO:0000259" key="2">
    <source>
        <dbReference type="PROSITE" id="PS50110"/>
    </source>
</evidence>
<comment type="caution">
    <text evidence="3">The sequence shown here is derived from an EMBL/GenBank/DDBJ whole genome shotgun (WGS) entry which is preliminary data.</text>
</comment>
<dbReference type="AlphaFoldDB" id="A0A369W5F2"/>
<dbReference type="InterPro" id="IPR001789">
    <property type="entry name" value="Sig_transdc_resp-reg_receiver"/>
</dbReference>
<evidence type="ECO:0000256" key="1">
    <source>
        <dbReference type="PROSITE-ProRule" id="PRU00169"/>
    </source>
</evidence>
<sequence length="119" mass="12797">MVVEDEYLIALNLEMALEEHGARVVGPFPRVAEALDHLASMGLPDIAVLDINVAGTPVFPVAERLAAEGVPFVFATGYDKWTLPPAFGDVPRLSKPTDPAQLVQSLMRAARCKETGRVA</sequence>
<dbReference type="SUPFAM" id="SSF52172">
    <property type="entry name" value="CheY-like"/>
    <property type="match status" value="1"/>
</dbReference>
<feature type="domain" description="Response regulatory" evidence="2">
    <location>
        <begin position="1"/>
        <end position="110"/>
    </location>
</feature>
<gene>
    <name evidence="3" type="ORF">DVH29_03985</name>
</gene>
<keyword evidence="1" id="KW-0597">Phosphoprotein</keyword>
<dbReference type="GO" id="GO:0000160">
    <property type="term" value="P:phosphorelay signal transduction system"/>
    <property type="evidence" value="ECO:0007669"/>
    <property type="project" value="InterPro"/>
</dbReference>
<dbReference type="EMBL" id="QQNH01000004">
    <property type="protein sequence ID" value="RDE09896.1"/>
    <property type="molecule type" value="Genomic_DNA"/>
</dbReference>
<dbReference type="SMART" id="SM00448">
    <property type="entry name" value="REC"/>
    <property type="match status" value="1"/>
</dbReference>
<feature type="modified residue" description="4-aspartylphosphate" evidence="1">
    <location>
        <position position="50"/>
    </location>
</feature>
<evidence type="ECO:0000313" key="4">
    <source>
        <dbReference type="Proteomes" id="UP000253759"/>
    </source>
</evidence>
<proteinExistence type="predicted"/>
<organism evidence="3 4">
    <name type="scientific">Pelagibacterium lacus</name>
    <dbReference type="NCBI Taxonomy" id="2282655"/>
    <lineage>
        <taxon>Bacteria</taxon>
        <taxon>Pseudomonadati</taxon>
        <taxon>Pseudomonadota</taxon>
        <taxon>Alphaproteobacteria</taxon>
        <taxon>Hyphomicrobiales</taxon>
        <taxon>Devosiaceae</taxon>
        <taxon>Pelagibacterium</taxon>
    </lineage>
</organism>
<dbReference type="InterPro" id="IPR011006">
    <property type="entry name" value="CheY-like_superfamily"/>
</dbReference>
<dbReference type="OrthoDB" id="582170at2"/>